<dbReference type="Gene3D" id="3.30.200.20">
    <property type="entry name" value="Phosphorylase Kinase, domain 1"/>
    <property type="match status" value="1"/>
</dbReference>
<evidence type="ECO:0000256" key="1">
    <source>
        <dbReference type="ARBA" id="ARBA00022737"/>
    </source>
</evidence>
<accession>A0A2W5UWG2</accession>
<keyword evidence="4 6" id="KW-0067">ATP-binding</keyword>
<dbReference type="InterPro" id="IPR011009">
    <property type="entry name" value="Kinase-like_dom_sf"/>
</dbReference>
<dbReference type="InterPro" id="IPR041916">
    <property type="entry name" value="Anti_sigma_zinc_sf"/>
</dbReference>
<feature type="repeat" description="TPR" evidence="5">
    <location>
        <begin position="691"/>
        <end position="724"/>
    </location>
</feature>
<keyword evidence="2 6" id="KW-0547">Nucleotide-binding</keyword>
<gene>
    <name evidence="9" type="ORF">DI536_12270</name>
</gene>
<dbReference type="SUPFAM" id="SSF56112">
    <property type="entry name" value="Protein kinase-like (PK-like)"/>
    <property type="match status" value="1"/>
</dbReference>
<dbReference type="Gene3D" id="1.25.40.10">
    <property type="entry name" value="Tetratricopeptide repeat domain"/>
    <property type="match status" value="3"/>
</dbReference>
<evidence type="ECO:0000313" key="10">
    <source>
        <dbReference type="Proteomes" id="UP000249061"/>
    </source>
</evidence>
<keyword evidence="3 5" id="KW-0802">TPR repeat</keyword>
<dbReference type="Pfam" id="PF13490">
    <property type="entry name" value="zf-HC2"/>
    <property type="match status" value="1"/>
</dbReference>
<dbReference type="SMART" id="SM00028">
    <property type="entry name" value="TPR"/>
    <property type="match status" value="8"/>
</dbReference>
<sequence>MGSDACPDDETLTRFSEGTLPPEDAARVARHLEACESCRRVVAMLMKASSRSRSSPDERAPTPPLALGTHVGRYELSRFVGAGAMGVVFEAQDPALHRRVALKVMRSSTSQRAQELLQREAQVMAKLSHRHVATVFDAGVHETRSWVAMEFIEGRTLRGWLAEGTHGPRAILERLLEAGRGLEAAHAAGVVHRDFKPDNVLIDARDGGRAVVTDFGLSLASREVSESGRALVGTPAYMAPEQRAGIADARSDQFSFAVTAVEAFTGQRGEAGMQVTQARVPRALRAPLTRALQREPSARWPDMRALLAAMAPPRRETRVLVGAAALALIGLSTVFFLSWSRAHVCDDAGASVAAVWNAEARASVTQSLLATRVPFATVAAAGLVTELDRWAEHWRAHAVDACEDTALRREQSGETMELRRDCLDARLHEFRSLLTALKSADADVVKHADEIASRLAPLSACDDVRALRAPIPLPASPTQAARIAQLRDALADASGLRVTSRFKEARAALATIEGDALDAGYRPLEADVLVQLGMLDAELEQFDSAEQRLHRALVAAQAGGHTRAAAQAWIALTLLEGIQRGHPTEAHRAAELASAASERLGRPATLEGAISTNFGTVLAREGRHEDARAAYEKSLQLAREDDAQTHTIAQALNAIGAQERHLGHADAALKRHQEALELVTRAYSPTHPSVAPIMKNIGNVHLEAGRFDEALAWYRKTIAVQSEAFGADSLEVADTQSNVAGALLRQGKMKEAEPLLRAAISTTDARLGVDNPALFAPLNNLSVLLKYTGRVDEAEAALLRALQIAEKTYGPVHEDVATTLVNLGDVQLARRDFVASVKSYQRAIEVTEKTDGPAHSNLADCWGGLAFPLMELKDWKGALLATDTAQAIYAKAPGQPYAEGLVHFAHARSLWETTPAKREAAKQEARAARASLEKVGAQPEELAEMDAWLATH</sequence>
<dbReference type="PROSITE" id="PS50011">
    <property type="entry name" value="PROTEIN_KINASE_DOM"/>
    <property type="match status" value="1"/>
</dbReference>
<feature type="compositionally biased region" description="Acidic residues" evidence="7">
    <location>
        <begin position="1"/>
        <end position="10"/>
    </location>
</feature>
<dbReference type="PROSITE" id="PS00108">
    <property type="entry name" value="PROTEIN_KINASE_ST"/>
    <property type="match status" value="1"/>
</dbReference>
<dbReference type="Proteomes" id="UP000249061">
    <property type="component" value="Unassembled WGS sequence"/>
</dbReference>
<feature type="repeat" description="TPR" evidence="5">
    <location>
        <begin position="817"/>
        <end position="850"/>
    </location>
</feature>
<feature type="binding site" evidence="6">
    <location>
        <position position="103"/>
    </location>
    <ligand>
        <name>ATP</name>
        <dbReference type="ChEBI" id="CHEBI:30616"/>
    </ligand>
</feature>
<dbReference type="EMBL" id="QFQP01000009">
    <property type="protein sequence ID" value="PZR13528.1"/>
    <property type="molecule type" value="Genomic_DNA"/>
</dbReference>
<dbReference type="Pfam" id="PF13374">
    <property type="entry name" value="TPR_10"/>
    <property type="match status" value="1"/>
</dbReference>
<dbReference type="InterPro" id="IPR011990">
    <property type="entry name" value="TPR-like_helical_dom_sf"/>
</dbReference>
<feature type="region of interest" description="Disordered" evidence="7">
    <location>
        <begin position="1"/>
        <end position="20"/>
    </location>
</feature>
<dbReference type="GO" id="GO:0004672">
    <property type="term" value="F:protein kinase activity"/>
    <property type="evidence" value="ECO:0007669"/>
    <property type="project" value="InterPro"/>
</dbReference>
<keyword evidence="1" id="KW-0677">Repeat</keyword>
<dbReference type="SUPFAM" id="SSF48452">
    <property type="entry name" value="TPR-like"/>
    <property type="match status" value="3"/>
</dbReference>
<evidence type="ECO:0000313" key="9">
    <source>
        <dbReference type="EMBL" id="PZR13528.1"/>
    </source>
</evidence>
<dbReference type="PANTHER" id="PTHR45641:SF19">
    <property type="entry name" value="NEPHROCYSTIN-3"/>
    <property type="match status" value="1"/>
</dbReference>
<dbReference type="InterPro" id="IPR017441">
    <property type="entry name" value="Protein_kinase_ATP_BS"/>
</dbReference>
<protein>
    <recommendedName>
        <fullName evidence="8">Protein kinase domain-containing protein</fullName>
    </recommendedName>
</protein>
<comment type="caution">
    <text evidence="9">The sequence shown here is derived from an EMBL/GenBank/DDBJ whole genome shotgun (WGS) entry which is preliminary data.</text>
</comment>
<feature type="domain" description="Protein kinase" evidence="8">
    <location>
        <begin position="74"/>
        <end position="336"/>
    </location>
</feature>
<dbReference type="PANTHER" id="PTHR45641">
    <property type="entry name" value="TETRATRICOPEPTIDE REPEAT PROTEIN (AFU_ORTHOLOGUE AFUA_6G03870)"/>
    <property type="match status" value="1"/>
</dbReference>
<dbReference type="Gene3D" id="1.10.10.1320">
    <property type="entry name" value="Anti-sigma factor, zinc-finger domain"/>
    <property type="match status" value="1"/>
</dbReference>
<evidence type="ECO:0000259" key="8">
    <source>
        <dbReference type="PROSITE" id="PS50011"/>
    </source>
</evidence>
<dbReference type="InterPro" id="IPR027383">
    <property type="entry name" value="Znf_put"/>
</dbReference>
<organism evidence="9 10">
    <name type="scientific">Archangium gephyra</name>
    <dbReference type="NCBI Taxonomy" id="48"/>
    <lineage>
        <taxon>Bacteria</taxon>
        <taxon>Pseudomonadati</taxon>
        <taxon>Myxococcota</taxon>
        <taxon>Myxococcia</taxon>
        <taxon>Myxococcales</taxon>
        <taxon>Cystobacterineae</taxon>
        <taxon>Archangiaceae</taxon>
        <taxon>Archangium</taxon>
    </lineage>
</organism>
<dbReference type="InterPro" id="IPR008271">
    <property type="entry name" value="Ser/Thr_kinase_AS"/>
</dbReference>
<evidence type="ECO:0000256" key="2">
    <source>
        <dbReference type="ARBA" id="ARBA00022741"/>
    </source>
</evidence>
<name>A0A2W5UWG2_9BACT</name>
<dbReference type="PROSITE" id="PS50005">
    <property type="entry name" value="TPR"/>
    <property type="match status" value="2"/>
</dbReference>
<dbReference type="AlphaFoldDB" id="A0A2W5UWG2"/>
<evidence type="ECO:0000256" key="5">
    <source>
        <dbReference type="PROSITE-ProRule" id="PRU00339"/>
    </source>
</evidence>
<dbReference type="Pfam" id="PF13424">
    <property type="entry name" value="TPR_12"/>
    <property type="match status" value="2"/>
</dbReference>
<dbReference type="Pfam" id="PF13181">
    <property type="entry name" value="TPR_8"/>
    <property type="match status" value="1"/>
</dbReference>
<dbReference type="Pfam" id="PF00069">
    <property type="entry name" value="Pkinase"/>
    <property type="match status" value="1"/>
</dbReference>
<dbReference type="Gene3D" id="1.10.510.10">
    <property type="entry name" value="Transferase(Phosphotransferase) domain 1"/>
    <property type="match status" value="1"/>
</dbReference>
<dbReference type="InterPro" id="IPR000719">
    <property type="entry name" value="Prot_kinase_dom"/>
</dbReference>
<evidence type="ECO:0000256" key="7">
    <source>
        <dbReference type="SAM" id="MobiDB-lite"/>
    </source>
</evidence>
<dbReference type="GO" id="GO:0005524">
    <property type="term" value="F:ATP binding"/>
    <property type="evidence" value="ECO:0007669"/>
    <property type="project" value="UniProtKB-UniRule"/>
</dbReference>
<proteinExistence type="predicted"/>
<evidence type="ECO:0000256" key="3">
    <source>
        <dbReference type="ARBA" id="ARBA00022803"/>
    </source>
</evidence>
<evidence type="ECO:0000256" key="4">
    <source>
        <dbReference type="ARBA" id="ARBA00022840"/>
    </source>
</evidence>
<evidence type="ECO:0000256" key="6">
    <source>
        <dbReference type="PROSITE-ProRule" id="PRU10141"/>
    </source>
</evidence>
<reference evidence="9 10" key="1">
    <citation type="submission" date="2017-08" db="EMBL/GenBank/DDBJ databases">
        <title>Infants hospitalized years apart are colonized by the same room-sourced microbial strains.</title>
        <authorList>
            <person name="Brooks B."/>
            <person name="Olm M.R."/>
            <person name="Firek B.A."/>
            <person name="Baker R."/>
            <person name="Thomas B.C."/>
            <person name="Morowitz M.J."/>
            <person name="Banfield J.F."/>
        </authorList>
    </citation>
    <scope>NUCLEOTIDE SEQUENCE [LARGE SCALE GENOMIC DNA]</scope>
    <source>
        <strain evidence="9">S2_003_000_R2_14</strain>
    </source>
</reference>
<dbReference type="PROSITE" id="PS00107">
    <property type="entry name" value="PROTEIN_KINASE_ATP"/>
    <property type="match status" value="1"/>
</dbReference>
<dbReference type="CDD" id="cd14014">
    <property type="entry name" value="STKc_PknB_like"/>
    <property type="match status" value="1"/>
</dbReference>
<dbReference type="InterPro" id="IPR019734">
    <property type="entry name" value="TPR_rpt"/>
</dbReference>